<keyword evidence="7" id="KW-1185">Reference proteome</keyword>
<feature type="binding site" evidence="5">
    <location>
        <position position="67"/>
    </location>
    <ligand>
        <name>S-adenosyl-L-methionine</name>
        <dbReference type="ChEBI" id="CHEBI:59789"/>
    </ligand>
</feature>
<evidence type="ECO:0000256" key="1">
    <source>
        <dbReference type="ARBA" id="ARBA00022603"/>
    </source>
</evidence>
<dbReference type="EC" id="2.1.1.64" evidence="5"/>
<dbReference type="EMBL" id="NISI01000001">
    <property type="protein sequence ID" value="OWR06122.1"/>
    <property type="molecule type" value="Genomic_DNA"/>
</dbReference>
<dbReference type="SUPFAM" id="SSF53335">
    <property type="entry name" value="S-adenosyl-L-methionine-dependent methyltransferases"/>
    <property type="match status" value="1"/>
</dbReference>
<comment type="catalytic activity">
    <reaction evidence="5">
        <text>a 3-demethylubiquinol + S-adenosyl-L-methionine = a ubiquinol + S-adenosyl-L-homocysteine + H(+)</text>
        <dbReference type="Rhea" id="RHEA:44380"/>
        <dbReference type="Rhea" id="RHEA-COMP:9566"/>
        <dbReference type="Rhea" id="RHEA-COMP:10914"/>
        <dbReference type="ChEBI" id="CHEBI:15378"/>
        <dbReference type="ChEBI" id="CHEBI:17976"/>
        <dbReference type="ChEBI" id="CHEBI:57856"/>
        <dbReference type="ChEBI" id="CHEBI:59789"/>
        <dbReference type="ChEBI" id="CHEBI:84422"/>
        <dbReference type="EC" id="2.1.1.64"/>
    </reaction>
</comment>
<feature type="binding site" evidence="5">
    <location>
        <position position="42"/>
    </location>
    <ligand>
        <name>S-adenosyl-L-methionine</name>
        <dbReference type="ChEBI" id="CHEBI:59789"/>
    </ligand>
</feature>
<feature type="binding site" evidence="5">
    <location>
        <position position="88"/>
    </location>
    <ligand>
        <name>S-adenosyl-L-methionine</name>
        <dbReference type="ChEBI" id="CHEBI:59789"/>
    </ligand>
</feature>
<proteinExistence type="inferred from homology"/>
<dbReference type="NCBIfam" id="TIGR01983">
    <property type="entry name" value="UbiG"/>
    <property type="match status" value="1"/>
</dbReference>
<dbReference type="GO" id="GO:0102208">
    <property type="term" value="F:2-polyprenyl-6-hydroxyphenol methylase activity"/>
    <property type="evidence" value="ECO:0007669"/>
    <property type="project" value="UniProtKB-EC"/>
</dbReference>
<evidence type="ECO:0000313" key="7">
    <source>
        <dbReference type="Proteomes" id="UP000197446"/>
    </source>
</evidence>
<gene>
    <name evidence="5" type="primary">ubiG</name>
    <name evidence="6" type="ORF">CDO81_06790</name>
</gene>
<dbReference type="InterPro" id="IPR010233">
    <property type="entry name" value="UbiG_MeTrfase"/>
</dbReference>
<evidence type="ECO:0000256" key="5">
    <source>
        <dbReference type="HAMAP-Rule" id="MF_00472"/>
    </source>
</evidence>
<dbReference type="GO" id="GO:0032259">
    <property type="term" value="P:methylation"/>
    <property type="evidence" value="ECO:0007669"/>
    <property type="project" value="UniProtKB-KW"/>
</dbReference>
<dbReference type="OrthoDB" id="9807911at2"/>
<keyword evidence="3 5" id="KW-0831">Ubiquinone biosynthesis</keyword>
<dbReference type="GO" id="GO:0061542">
    <property type="term" value="F:3-demethylubiquinol 3-O-methyltransferase activity"/>
    <property type="evidence" value="ECO:0007669"/>
    <property type="project" value="UniProtKB-UniRule"/>
</dbReference>
<comment type="similarity">
    <text evidence="5">Belongs to the methyltransferase superfamily. UbiG/COQ3 family.</text>
</comment>
<dbReference type="Proteomes" id="UP000197446">
    <property type="component" value="Unassembled WGS sequence"/>
</dbReference>
<dbReference type="EC" id="2.1.1.222" evidence="5"/>
<dbReference type="UniPathway" id="UPA00232"/>
<dbReference type="PANTHER" id="PTHR43464:SF19">
    <property type="entry name" value="UBIQUINONE BIOSYNTHESIS O-METHYLTRANSFERASE, MITOCHONDRIAL"/>
    <property type="match status" value="1"/>
</dbReference>
<dbReference type="CDD" id="cd02440">
    <property type="entry name" value="AdoMet_MTases"/>
    <property type="match status" value="1"/>
</dbReference>
<evidence type="ECO:0000256" key="2">
    <source>
        <dbReference type="ARBA" id="ARBA00022679"/>
    </source>
</evidence>
<keyword evidence="4 5" id="KW-0949">S-adenosyl-L-methionine</keyword>
<dbReference type="AlphaFoldDB" id="A0A254NHF9"/>
<feature type="binding site" evidence="5">
    <location>
        <position position="134"/>
    </location>
    <ligand>
        <name>S-adenosyl-L-methionine</name>
        <dbReference type="ChEBI" id="CHEBI:59789"/>
    </ligand>
</feature>
<keyword evidence="1 5" id="KW-0489">Methyltransferase</keyword>
<organism evidence="6 7">
    <name type="scientific">Roseateles puraquae</name>
    <dbReference type="NCBI Taxonomy" id="431059"/>
    <lineage>
        <taxon>Bacteria</taxon>
        <taxon>Pseudomonadati</taxon>
        <taxon>Pseudomonadota</taxon>
        <taxon>Betaproteobacteria</taxon>
        <taxon>Burkholderiales</taxon>
        <taxon>Sphaerotilaceae</taxon>
        <taxon>Roseateles</taxon>
    </lineage>
</organism>
<dbReference type="PANTHER" id="PTHR43464">
    <property type="entry name" value="METHYLTRANSFERASE"/>
    <property type="match status" value="1"/>
</dbReference>
<comment type="catalytic activity">
    <reaction evidence="5">
        <text>a 3-(all-trans-polyprenyl)benzene-1,2-diol + S-adenosyl-L-methionine = a 2-methoxy-6-(all-trans-polyprenyl)phenol + S-adenosyl-L-homocysteine + H(+)</text>
        <dbReference type="Rhea" id="RHEA:31411"/>
        <dbReference type="Rhea" id="RHEA-COMP:9550"/>
        <dbReference type="Rhea" id="RHEA-COMP:9551"/>
        <dbReference type="ChEBI" id="CHEBI:15378"/>
        <dbReference type="ChEBI" id="CHEBI:57856"/>
        <dbReference type="ChEBI" id="CHEBI:59789"/>
        <dbReference type="ChEBI" id="CHEBI:62729"/>
        <dbReference type="ChEBI" id="CHEBI:62731"/>
        <dbReference type="EC" id="2.1.1.222"/>
    </reaction>
</comment>
<dbReference type="GO" id="GO:0010420">
    <property type="term" value="F:polyprenyldihydroxybenzoate methyltransferase activity"/>
    <property type="evidence" value="ECO:0007669"/>
    <property type="project" value="InterPro"/>
</dbReference>
<sequence>MSDTPAVSTIRPDEVARYDAWSATWWDARGPMRPLHVTQALRGRWVREAAERHFGRPLAGLRVLDVGCGGGLMSEALAREGATVVGIDASAGNIGAARRHAAADRAVAARLDYRHGDPAAALQPGERFDLVLALEVVEHVDDVPAFLAQVAAAVAPGGLLVASTINRTARSWLLAIVAAEYLLRVLPIGTHRWRQFVTPDELDTAAQRAGLLPRERLGMRYVPVLHHAHWTRDTSVNYLASYVRPPEETSA</sequence>
<evidence type="ECO:0000313" key="6">
    <source>
        <dbReference type="EMBL" id="OWR06122.1"/>
    </source>
</evidence>
<comment type="function">
    <text evidence="5">O-methyltransferase that catalyzes the 2 O-methylation steps in the ubiquinone biosynthetic pathway.</text>
</comment>
<evidence type="ECO:0000256" key="3">
    <source>
        <dbReference type="ARBA" id="ARBA00022688"/>
    </source>
</evidence>
<keyword evidence="2 5" id="KW-0808">Transferase</keyword>
<reference evidence="6 7" key="1">
    <citation type="journal article" date="2007" name="Int. J. Syst. Evol. Microbiol.">
        <title>Description of Pelomonas aquatica sp. nov. and Pelomonas puraquae sp. nov., isolated from industrial and haemodialysis water.</title>
        <authorList>
            <person name="Gomila M."/>
            <person name="Bowien B."/>
            <person name="Falsen E."/>
            <person name="Moore E.R."/>
            <person name="Lalucat J."/>
        </authorList>
    </citation>
    <scope>NUCLEOTIDE SEQUENCE [LARGE SCALE GENOMIC DNA]</scope>
    <source>
        <strain evidence="6 7">CCUG 52769</strain>
    </source>
</reference>
<comment type="pathway">
    <text evidence="5">Cofactor biosynthesis; ubiquinone biosynthesis.</text>
</comment>
<dbReference type="HAMAP" id="MF_00472">
    <property type="entry name" value="UbiG"/>
    <property type="match status" value="1"/>
</dbReference>
<comment type="caution">
    <text evidence="6">The sequence shown here is derived from an EMBL/GenBank/DDBJ whole genome shotgun (WGS) entry which is preliminary data.</text>
</comment>
<name>A0A254NHF9_9BURK</name>
<accession>A0A254NHF9</accession>
<protein>
    <recommendedName>
        <fullName evidence="5">Ubiquinone biosynthesis O-methyltransferase</fullName>
    </recommendedName>
    <alternativeName>
        <fullName evidence="5">2-polyprenyl-6-hydroxyphenol methylase</fullName>
        <ecNumber evidence="5">2.1.1.222</ecNumber>
    </alternativeName>
    <alternativeName>
        <fullName evidence="5">3-demethylubiquinone 3-O-methyltransferase</fullName>
        <ecNumber evidence="5">2.1.1.64</ecNumber>
    </alternativeName>
</protein>
<evidence type="ECO:0000256" key="4">
    <source>
        <dbReference type="ARBA" id="ARBA00022691"/>
    </source>
</evidence>
<dbReference type="Pfam" id="PF13489">
    <property type="entry name" value="Methyltransf_23"/>
    <property type="match status" value="1"/>
</dbReference>
<dbReference type="RefSeq" id="WP_088482323.1">
    <property type="nucleotide sequence ID" value="NZ_JBCNLH010000003.1"/>
</dbReference>
<dbReference type="Gene3D" id="3.40.50.150">
    <property type="entry name" value="Vaccinia Virus protein VP39"/>
    <property type="match status" value="1"/>
</dbReference>
<dbReference type="InterPro" id="IPR029063">
    <property type="entry name" value="SAM-dependent_MTases_sf"/>
</dbReference>